<evidence type="ECO:0000256" key="3">
    <source>
        <dbReference type="ARBA" id="ARBA00023082"/>
    </source>
</evidence>
<proteinExistence type="inferred from homology"/>
<keyword evidence="4 6" id="KW-0238">DNA-binding</keyword>
<dbReference type="AlphaFoldDB" id="A0A662ZGI3"/>
<dbReference type="Proteomes" id="UP000243745">
    <property type="component" value="Unassembled WGS sequence"/>
</dbReference>
<dbReference type="Pfam" id="PF04542">
    <property type="entry name" value="Sigma70_r2"/>
    <property type="match status" value="1"/>
</dbReference>
<evidence type="ECO:0000256" key="6">
    <source>
        <dbReference type="RuleBase" id="RU000716"/>
    </source>
</evidence>
<dbReference type="RefSeq" id="WP_093140568.1">
    <property type="nucleotide sequence ID" value="NZ_FOXF01000005.1"/>
</dbReference>
<evidence type="ECO:0000313" key="9">
    <source>
        <dbReference type="EMBL" id="SFP10251.1"/>
    </source>
</evidence>
<dbReference type="InterPro" id="IPR007627">
    <property type="entry name" value="RNA_pol_sigma70_r2"/>
</dbReference>
<evidence type="ECO:0000259" key="8">
    <source>
        <dbReference type="Pfam" id="PF08281"/>
    </source>
</evidence>
<keyword evidence="2 6" id="KW-0805">Transcription regulation</keyword>
<dbReference type="InterPro" id="IPR000838">
    <property type="entry name" value="RNA_pol_sigma70_ECF_CS"/>
</dbReference>
<feature type="domain" description="RNA polymerase sigma factor 70 region 4 type 2" evidence="8">
    <location>
        <begin position="130"/>
        <end position="180"/>
    </location>
</feature>
<dbReference type="OrthoDB" id="9780326at2"/>
<dbReference type="Pfam" id="PF08281">
    <property type="entry name" value="Sigma70_r4_2"/>
    <property type="match status" value="1"/>
</dbReference>
<reference evidence="9 10" key="1">
    <citation type="submission" date="2016-10" db="EMBL/GenBank/DDBJ databases">
        <authorList>
            <person name="Varghese N."/>
            <person name="Submissions S."/>
        </authorList>
    </citation>
    <scope>NUCLEOTIDE SEQUENCE [LARGE SCALE GENOMIC DNA]</scope>
    <source>
        <strain evidence="9 10">DSM 1361</strain>
    </source>
</reference>
<dbReference type="Gene3D" id="1.10.10.10">
    <property type="entry name" value="Winged helix-like DNA-binding domain superfamily/Winged helix DNA-binding domain"/>
    <property type="match status" value="1"/>
</dbReference>
<protein>
    <recommendedName>
        <fullName evidence="6">RNA polymerase sigma factor</fullName>
    </recommendedName>
</protein>
<dbReference type="InterPro" id="IPR013324">
    <property type="entry name" value="RNA_pol_sigma_r3/r4-like"/>
</dbReference>
<dbReference type="SUPFAM" id="SSF88946">
    <property type="entry name" value="Sigma2 domain of RNA polymerase sigma factors"/>
    <property type="match status" value="1"/>
</dbReference>
<dbReference type="GO" id="GO:0006352">
    <property type="term" value="P:DNA-templated transcription initiation"/>
    <property type="evidence" value="ECO:0007669"/>
    <property type="project" value="InterPro"/>
</dbReference>
<dbReference type="SUPFAM" id="SSF88659">
    <property type="entry name" value="Sigma3 and sigma4 domains of RNA polymerase sigma factors"/>
    <property type="match status" value="1"/>
</dbReference>
<feature type="domain" description="RNA polymerase sigma-70 region 2" evidence="7">
    <location>
        <begin position="25"/>
        <end position="89"/>
    </location>
</feature>
<evidence type="ECO:0000256" key="4">
    <source>
        <dbReference type="ARBA" id="ARBA00023125"/>
    </source>
</evidence>
<dbReference type="InterPro" id="IPR014284">
    <property type="entry name" value="RNA_pol_sigma-70_dom"/>
</dbReference>
<dbReference type="InterPro" id="IPR036388">
    <property type="entry name" value="WH-like_DNA-bd_sf"/>
</dbReference>
<dbReference type="InterPro" id="IPR014286">
    <property type="entry name" value="RNA_pol_sigma70_RpoE"/>
</dbReference>
<name>A0A662ZGI3_9GAMM</name>
<evidence type="ECO:0000256" key="2">
    <source>
        <dbReference type="ARBA" id="ARBA00023015"/>
    </source>
</evidence>
<dbReference type="InterPro" id="IPR013249">
    <property type="entry name" value="RNA_pol_sigma70_r4_t2"/>
</dbReference>
<dbReference type="InterPro" id="IPR013325">
    <property type="entry name" value="RNA_pol_sigma_r2"/>
</dbReference>
<dbReference type="Gene3D" id="1.10.1740.10">
    <property type="match status" value="1"/>
</dbReference>
<dbReference type="EMBL" id="FOXF01000005">
    <property type="protein sequence ID" value="SFP10251.1"/>
    <property type="molecule type" value="Genomic_DNA"/>
</dbReference>
<sequence length="194" mass="22222">MSEQEADLQLVRLVQQGKKQAFDMLVKKYQYKVIGIAQRYVSNPDDAQDIAQEAFIKTYRALADFRGESAFYTWLYRITVNTAMNYVTSSANKVKSVDVDMPEIESYDGSERLHDIANPENIMEGEDAKRLIKKALDSLSDDLRQAICLREIEEMSYEDIAVVMNCPVGTVRSRIFRAREIIDKYLSEKAEVNG</sequence>
<gene>
    <name evidence="9" type="ORF">SAMN02910344_00431</name>
</gene>
<dbReference type="GO" id="GO:0016987">
    <property type="term" value="F:sigma factor activity"/>
    <property type="evidence" value="ECO:0007669"/>
    <property type="project" value="UniProtKB-KW"/>
</dbReference>
<dbReference type="CDD" id="cd06171">
    <property type="entry name" value="Sigma70_r4"/>
    <property type="match status" value="1"/>
</dbReference>
<organism evidence="9 10">
    <name type="scientific">Ruminobacter amylophilus</name>
    <dbReference type="NCBI Taxonomy" id="867"/>
    <lineage>
        <taxon>Bacteria</taxon>
        <taxon>Pseudomonadati</taxon>
        <taxon>Pseudomonadota</taxon>
        <taxon>Gammaproteobacteria</taxon>
        <taxon>Aeromonadales</taxon>
        <taxon>Succinivibrionaceae</taxon>
        <taxon>Ruminobacter</taxon>
    </lineage>
</organism>
<comment type="similarity">
    <text evidence="1 6">Belongs to the sigma-70 factor family. ECF subfamily.</text>
</comment>
<keyword evidence="3 6" id="KW-0731">Sigma factor</keyword>
<evidence type="ECO:0000259" key="7">
    <source>
        <dbReference type="Pfam" id="PF04542"/>
    </source>
</evidence>
<dbReference type="GO" id="GO:0003677">
    <property type="term" value="F:DNA binding"/>
    <property type="evidence" value="ECO:0007669"/>
    <property type="project" value="UniProtKB-KW"/>
</dbReference>
<dbReference type="PROSITE" id="PS01063">
    <property type="entry name" value="SIGMA70_ECF"/>
    <property type="match status" value="1"/>
</dbReference>
<dbReference type="PANTHER" id="PTHR43133:SF53">
    <property type="entry name" value="ECF RNA POLYMERASE SIGMA-E FACTOR"/>
    <property type="match status" value="1"/>
</dbReference>
<dbReference type="InterPro" id="IPR039425">
    <property type="entry name" value="RNA_pol_sigma-70-like"/>
</dbReference>
<dbReference type="PANTHER" id="PTHR43133">
    <property type="entry name" value="RNA POLYMERASE ECF-TYPE SIGMA FACTO"/>
    <property type="match status" value="1"/>
</dbReference>
<evidence type="ECO:0000256" key="5">
    <source>
        <dbReference type="ARBA" id="ARBA00023163"/>
    </source>
</evidence>
<dbReference type="NCBIfam" id="TIGR02939">
    <property type="entry name" value="RpoE_Sigma70"/>
    <property type="match status" value="1"/>
</dbReference>
<evidence type="ECO:0000256" key="1">
    <source>
        <dbReference type="ARBA" id="ARBA00010641"/>
    </source>
</evidence>
<dbReference type="NCBIfam" id="TIGR02937">
    <property type="entry name" value="sigma70-ECF"/>
    <property type="match status" value="1"/>
</dbReference>
<evidence type="ECO:0000313" key="10">
    <source>
        <dbReference type="Proteomes" id="UP000243745"/>
    </source>
</evidence>
<keyword evidence="5 6" id="KW-0804">Transcription</keyword>
<accession>A0A662ZGI3</accession>
<dbReference type="FunFam" id="1.10.1740.10:FF:000001">
    <property type="entry name" value="RNA polymerase sigma factor"/>
    <property type="match status" value="1"/>
</dbReference>
<keyword evidence="10" id="KW-1185">Reference proteome</keyword>